<dbReference type="OrthoDB" id="121974at2"/>
<dbReference type="RefSeq" id="WP_063242418.1">
    <property type="nucleotide sequence ID" value="NZ_LUKF01000001.1"/>
</dbReference>
<gene>
    <name evidence="2" type="ORF">AZI85_01530</name>
</gene>
<dbReference type="AlphaFoldDB" id="A0A150WW13"/>
<sequence length="120" mass="13819">MNAPNKEEILNLENRYWDAMKTKDVEAAVSLTKFPCTVTGPDGVRSIDEEQYRQMMSSMTSTDHFKDIEINEPQFTVLNDDAALLTYNIEVKGMKMLDVSTWVRENGKWVCAYHSENPLH</sequence>
<organism evidence="2 3">
    <name type="scientific">Bdellovibrio bacteriovorus</name>
    <dbReference type="NCBI Taxonomy" id="959"/>
    <lineage>
        <taxon>Bacteria</taxon>
        <taxon>Pseudomonadati</taxon>
        <taxon>Bdellovibrionota</taxon>
        <taxon>Bdellovibrionia</taxon>
        <taxon>Bdellovibrionales</taxon>
        <taxon>Pseudobdellovibrionaceae</taxon>
        <taxon>Bdellovibrio</taxon>
    </lineage>
</organism>
<evidence type="ECO:0000259" key="1">
    <source>
        <dbReference type="Pfam" id="PF14534"/>
    </source>
</evidence>
<comment type="caution">
    <text evidence="2">The sequence shown here is derived from an EMBL/GenBank/DDBJ whole genome shotgun (WGS) entry which is preliminary data.</text>
</comment>
<dbReference type="Gene3D" id="3.10.450.50">
    <property type="match status" value="1"/>
</dbReference>
<name>A0A150WW13_BDEBC</name>
<dbReference type="Pfam" id="PF14534">
    <property type="entry name" value="DUF4440"/>
    <property type="match status" value="1"/>
</dbReference>
<evidence type="ECO:0000313" key="3">
    <source>
        <dbReference type="Proteomes" id="UP000075391"/>
    </source>
</evidence>
<protein>
    <recommendedName>
        <fullName evidence="1">DUF4440 domain-containing protein</fullName>
    </recommendedName>
</protein>
<proteinExistence type="predicted"/>
<accession>A0A150WW13</accession>
<feature type="domain" description="DUF4440" evidence="1">
    <location>
        <begin position="9"/>
        <end position="110"/>
    </location>
</feature>
<reference evidence="2 3" key="1">
    <citation type="submission" date="2016-03" db="EMBL/GenBank/DDBJ databases">
        <authorList>
            <person name="Ploux O."/>
        </authorList>
    </citation>
    <scope>NUCLEOTIDE SEQUENCE [LARGE SCALE GENOMIC DNA]</scope>
    <source>
        <strain evidence="2 3">BER2</strain>
    </source>
</reference>
<dbReference type="SUPFAM" id="SSF54427">
    <property type="entry name" value="NTF2-like"/>
    <property type="match status" value="1"/>
</dbReference>
<dbReference type="EMBL" id="LUKF01000001">
    <property type="protein sequence ID" value="KYG70644.1"/>
    <property type="molecule type" value="Genomic_DNA"/>
</dbReference>
<dbReference type="Proteomes" id="UP000075391">
    <property type="component" value="Unassembled WGS sequence"/>
</dbReference>
<evidence type="ECO:0000313" key="2">
    <source>
        <dbReference type="EMBL" id="KYG70644.1"/>
    </source>
</evidence>
<dbReference type="InterPro" id="IPR027843">
    <property type="entry name" value="DUF4440"/>
</dbReference>
<dbReference type="InterPro" id="IPR032710">
    <property type="entry name" value="NTF2-like_dom_sf"/>
</dbReference>